<dbReference type="PANTHER" id="PTHR10309">
    <property type="entry name" value="MANNOSE-6-PHOSPHATE ISOMERASE"/>
    <property type="match status" value="1"/>
</dbReference>
<dbReference type="Gene3D" id="1.10.441.10">
    <property type="entry name" value="Phosphomannose Isomerase, domain 2"/>
    <property type="match status" value="1"/>
</dbReference>
<evidence type="ECO:0000256" key="5">
    <source>
        <dbReference type="ARBA" id="ARBA00011956"/>
    </source>
</evidence>
<dbReference type="InterPro" id="IPR046458">
    <property type="entry name" value="PMI_typeI_hel"/>
</dbReference>
<dbReference type="Pfam" id="PF20511">
    <property type="entry name" value="PMI_typeI_cat"/>
    <property type="match status" value="1"/>
</dbReference>
<dbReference type="PROSITE" id="PS00965">
    <property type="entry name" value="PMI_I_1"/>
    <property type="match status" value="1"/>
</dbReference>
<dbReference type="GO" id="GO:0004476">
    <property type="term" value="F:mannose-6-phosphate isomerase activity"/>
    <property type="evidence" value="ECO:0007669"/>
    <property type="project" value="UniProtKB-EC"/>
</dbReference>
<dbReference type="PRINTS" id="PR00714">
    <property type="entry name" value="MAN6PISMRASE"/>
</dbReference>
<evidence type="ECO:0000259" key="9">
    <source>
        <dbReference type="Pfam" id="PF20511"/>
    </source>
</evidence>
<proteinExistence type="inferred from homology"/>
<protein>
    <recommendedName>
        <fullName evidence="5">mannose-6-phosphate isomerase</fullName>
        <ecNumber evidence="5">5.3.1.8</ecNumber>
    </recommendedName>
</protein>
<feature type="domain" description="Phosphomannose isomerase type I helical insertion" evidence="10">
    <location>
        <begin position="281"/>
        <end position="367"/>
    </location>
</feature>
<dbReference type="InterPro" id="IPR018050">
    <property type="entry name" value="Pmannose_isomerase-type1_CS"/>
</dbReference>
<dbReference type="InterPro" id="IPR046457">
    <property type="entry name" value="PMI_typeI_cat"/>
</dbReference>
<dbReference type="NCBIfam" id="TIGR00218">
    <property type="entry name" value="manA"/>
    <property type="match status" value="1"/>
</dbReference>
<sequence length="555" mass="61166">MAVDTGMLGSQLMQLDIPKDGSARIVAVSVEEEADGSTVWTVKFRAKPNAVRSAAATAPSPRAPGAGLAPLNVDLPAFSPGLSVEEGSPSPMSQQPHMDRLLPMICQVKTYAWGKCGSDSLVAQVASEGIDELEVIEDTPYAELWMGTHPSGPSMVMLTTPWKMVTPLSEWIKLNPYLRGPRHREIEPRVNRRKSMIKLERSAMPFLFKLLSVRTALSIQAHPDKVLAAELHRKDANNYKDDNHKPEMAVAITPFEALCSFQPAYSILCNCRATPELVAVISESCVRELERAIEHREQDPEAVRHSLKALFSALMTAPFNTVQLHLSELVSRIESTSKMLRSPVDELALRLHEQYPSDVGVFCVYLLNYKVLQPGEAIFLAANEPHAYIYGDCAEVMATSDNVIRAGLTPKWKDVSTLCSSLTYYDGPPHLVNPTTDPMQPFVARYTPPVEEFVLDRIQMRDGQQAYLSSSRSLSILIIVNGSIAVEQISDVARGDVLHEQTIFQSYLSTGAIHLVCPNTALRMTAQHGDVLAFRATSPSKDAIDEKSPSQRNAH</sequence>
<dbReference type="InterPro" id="IPR011051">
    <property type="entry name" value="RmlC_Cupin_sf"/>
</dbReference>
<dbReference type="Pfam" id="PF20512">
    <property type="entry name" value="PMI_typeI_hel"/>
    <property type="match status" value="1"/>
</dbReference>
<keyword evidence="6" id="KW-0479">Metal-binding</keyword>
<evidence type="ECO:0000256" key="2">
    <source>
        <dbReference type="ARBA" id="ARBA00001947"/>
    </source>
</evidence>
<dbReference type="InterPro" id="IPR001250">
    <property type="entry name" value="Man6P_Isoase-1"/>
</dbReference>
<dbReference type="GO" id="GO:0008270">
    <property type="term" value="F:zinc ion binding"/>
    <property type="evidence" value="ECO:0007669"/>
    <property type="project" value="InterPro"/>
</dbReference>
<dbReference type="Proteomes" id="UP001515480">
    <property type="component" value="Unassembled WGS sequence"/>
</dbReference>
<evidence type="ECO:0000259" key="10">
    <source>
        <dbReference type="Pfam" id="PF20512"/>
    </source>
</evidence>
<dbReference type="SUPFAM" id="SSF51182">
    <property type="entry name" value="RmlC-like cupins"/>
    <property type="match status" value="1"/>
</dbReference>
<dbReference type="AlphaFoldDB" id="A0AB34JWY4"/>
<reference evidence="11 12" key="1">
    <citation type="journal article" date="2024" name="Science">
        <title>Giant polyketide synthase enzymes in the biosynthesis of giant marine polyether toxins.</title>
        <authorList>
            <person name="Fallon T.R."/>
            <person name="Shende V.V."/>
            <person name="Wierzbicki I.H."/>
            <person name="Pendleton A.L."/>
            <person name="Watervoot N.F."/>
            <person name="Auber R.P."/>
            <person name="Gonzalez D.J."/>
            <person name="Wisecaver J.H."/>
            <person name="Moore B.S."/>
        </authorList>
    </citation>
    <scope>NUCLEOTIDE SEQUENCE [LARGE SCALE GENOMIC DNA]</scope>
    <source>
        <strain evidence="11 12">12B1</strain>
    </source>
</reference>
<dbReference type="EC" id="5.3.1.8" evidence="5"/>
<evidence type="ECO:0000256" key="7">
    <source>
        <dbReference type="ARBA" id="ARBA00022833"/>
    </source>
</evidence>
<dbReference type="EMBL" id="JBGBPQ010000003">
    <property type="protein sequence ID" value="KAL1526446.1"/>
    <property type="molecule type" value="Genomic_DNA"/>
</dbReference>
<comment type="similarity">
    <text evidence="4">Belongs to the mannose-6-phosphate isomerase type 1 family.</text>
</comment>
<dbReference type="InterPro" id="IPR014710">
    <property type="entry name" value="RmlC-like_jellyroll"/>
</dbReference>
<accession>A0AB34JWY4</accession>
<evidence type="ECO:0000256" key="1">
    <source>
        <dbReference type="ARBA" id="ARBA00000757"/>
    </source>
</evidence>
<dbReference type="GO" id="GO:0005829">
    <property type="term" value="C:cytosol"/>
    <property type="evidence" value="ECO:0007669"/>
    <property type="project" value="TreeGrafter"/>
</dbReference>
<feature type="domain" description="Phosphomannose isomerase type I catalytic" evidence="9">
    <location>
        <begin position="101"/>
        <end position="263"/>
    </location>
</feature>
<organism evidence="11 12">
    <name type="scientific">Prymnesium parvum</name>
    <name type="common">Toxic golden alga</name>
    <dbReference type="NCBI Taxonomy" id="97485"/>
    <lineage>
        <taxon>Eukaryota</taxon>
        <taxon>Haptista</taxon>
        <taxon>Haptophyta</taxon>
        <taxon>Prymnesiophyceae</taxon>
        <taxon>Prymnesiales</taxon>
        <taxon>Prymnesiaceae</taxon>
        <taxon>Prymnesium</taxon>
    </lineage>
</organism>
<comment type="caution">
    <text evidence="11">The sequence shown here is derived from an EMBL/GenBank/DDBJ whole genome shotgun (WGS) entry which is preliminary data.</text>
</comment>
<evidence type="ECO:0000313" key="12">
    <source>
        <dbReference type="Proteomes" id="UP001515480"/>
    </source>
</evidence>
<keyword evidence="8" id="KW-0413">Isomerase</keyword>
<evidence type="ECO:0000256" key="3">
    <source>
        <dbReference type="ARBA" id="ARBA00004666"/>
    </source>
</evidence>
<dbReference type="GO" id="GO:0005975">
    <property type="term" value="P:carbohydrate metabolic process"/>
    <property type="evidence" value="ECO:0007669"/>
    <property type="project" value="InterPro"/>
</dbReference>
<evidence type="ECO:0000256" key="8">
    <source>
        <dbReference type="ARBA" id="ARBA00023235"/>
    </source>
</evidence>
<dbReference type="InterPro" id="IPR016305">
    <property type="entry name" value="Mannose-6-P_Isomerase"/>
</dbReference>
<evidence type="ECO:0000256" key="6">
    <source>
        <dbReference type="ARBA" id="ARBA00022723"/>
    </source>
</evidence>
<comment type="pathway">
    <text evidence="3">Nucleotide-sugar biosynthesis; GDP-alpha-D-mannose biosynthesis; alpha-D-mannose 1-phosphate from D-fructose 6-phosphate: step 1/2.</text>
</comment>
<dbReference type="CDD" id="cd07011">
    <property type="entry name" value="cupin_PMI_type_I_N"/>
    <property type="match status" value="1"/>
</dbReference>
<gene>
    <name evidence="11" type="ORF">AB1Y20_015158</name>
</gene>
<name>A0AB34JWY4_PRYPA</name>
<comment type="cofactor">
    <cofactor evidence="2">
        <name>Zn(2+)</name>
        <dbReference type="ChEBI" id="CHEBI:29105"/>
    </cofactor>
</comment>
<evidence type="ECO:0000313" key="11">
    <source>
        <dbReference type="EMBL" id="KAL1526446.1"/>
    </source>
</evidence>
<dbReference type="GO" id="GO:0009298">
    <property type="term" value="P:GDP-mannose biosynthetic process"/>
    <property type="evidence" value="ECO:0007669"/>
    <property type="project" value="InterPro"/>
</dbReference>
<evidence type="ECO:0000256" key="4">
    <source>
        <dbReference type="ARBA" id="ARBA00010772"/>
    </source>
</evidence>
<comment type="catalytic activity">
    <reaction evidence="1">
        <text>D-mannose 6-phosphate = D-fructose 6-phosphate</text>
        <dbReference type="Rhea" id="RHEA:12356"/>
        <dbReference type="ChEBI" id="CHEBI:58735"/>
        <dbReference type="ChEBI" id="CHEBI:61527"/>
        <dbReference type="EC" id="5.3.1.8"/>
    </reaction>
</comment>
<keyword evidence="12" id="KW-1185">Reference proteome</keyword>
<dbReference type="Gene3D" id="2.60.120.10">
    <property type="entry name" value="Jelly Rolls"/>
    <property type="match status" value="2"/>
</dbReference>
<keyword evidence="7" id="KW-0862">Zinc</keyword>
<dbReference type="PANTHER" id="PTHR10309:SF0">
    <property type="entry name" value="MANNOSE-6-PHOSPHATE ISOMERASE"/>
    <property type="match status" value="1"/>
</dbReference>